<reference evidence="2" key="1">
    <citation type="submission" date="2020-10" db="EMBL/GenBank/DDBJ databases">
        <authorList>
            <person name="Gilroy R."/>
        </authorList>
    </citation>
    <scope>NUCLEOTIDE SEQUENCE</scope>
    <source>
        <strain evidence="2">ChiHjej13B12-12457</strain>
    </source>
</reference>
<dbReference type="Pfam" id="PF00899">
    <property type="entry name" value="ThiF"/>
    <property type="match status" value="1"/>
</dbReference>
<dbReference type="InterPro" id="IPR035985">
    <property type="entry name" value="Ubiquitin-activating_enz"/>
</dbReference>
<protein>
    <submittedName>
        <fullName evidence="2">ThiF family adenylyltransferase</fullName>
    </submittedName>
</protein>
<dbReference type="GO" id="GO:0008641">
    <property type="term" value="F:ubiquitin-like modifier activating enzyme activity"/>
    <property type="evidence" value="ECO:0007669"/>
    <property type="project" value="InterPro"/>
</dbReference>
<dbReference type="PANTHER" id="PTHR43267">
    <property type="entry name" value="TRNA THREONYLCARBAMOYLADENOSINE DEHYDRATASE"/>
    <property type="match status" value="1"/>
</dbReference>
<evidence type="ECO:0000313" key="2">
    <source>
        <dbReference type="EMBL" id="HIR62872.1"/>
    </source>
</evidence>
<reference evidence="2" key="2">
    <citation type="journal article" date="2021" name="PeerJ">
        <title>Extensive microbial diversity within the chicken gut microbiome revealed by metagenomics and culture.</title>
        <authorList>
            <person name="Gilroy R."/>
            <person name="Ravi A."/>
            <person name="Getino M."/>
            <person name="Pursley I."/>
            <person name="Horton D.L."/>
            <person name="Alikhan N.F."/>
            <person name="Baker D."/>
            <person name="Gharbi K."/>
            <person name="Hall N."/>
            <person name="Watson M."/>
            <person name="Adriaenssens E.M."/>
            <person name="Foster-Nyarko E."/>
            <person name="Jarju S."/>
            <person name="Secka A."/>
            <person name="Antonio M."/>
            <person name="Oren A."/>
            <person name="Chaudhuri R.R."/>
            <person name="La Ragione R."/>
            <person name="Hildebrand F."/>
            <person name="Pallen M.J."/>
        </authorList>
    </citation>
    <scope>NUCLEOTIDE SEQUENCE</scope>
    <source>
        <strain evidence="2">ChiHjej13B12-12457</strain>
    </source>
</reference>
<keyword evidence="2" id="KW-0808">Transferase</keyword>
<dbReference type="Proteomes" id="UP000886744">
    <property type="component" value="Unassembled WGS sequence"/>
</dbReference>
<gene>
    <name evidence="2" type="ORF">IAC94_05060</name>
</gene>
<dbReference type="Gene3D" id="3.40.50.720">
    <property type="entry name" value="NAD(P)-binding Rossmann-like Domain"/>
    <property type="match status" value="1"/>
</dbReference>
<proteinExistence type="predicted"/>
<dbReference type="GO" id="GO:0016779">
    <property type="term" value="F:nucleotidyltransferase activity"/>
    <property type="evidence" value="ECO:0007669"/>
    <property type="project" value="UniProtKB-KW"/>
</dbReference>
<dbReference type="PANTHER" id="PTHR43267:SF3">
    <property type="entry name" value="THIF PROTEIN"/>
    <property type="match status" value="1"/>
</dbReference>
<accession>A0A9D1J6Q1</accession>
<keyword evidence="2" id="KW-0548">Nucleotidyltransferase</keyword>
<name>A0A9D1J6Q1_9BACT</name>
<organism evidence="2 3">
    <name type="scientific">Candidatus Coprenecus avistercoris</name>
    <dbReference type="NCBI Taxonomy" id="2840730"/>
    <lineage>
        <taxon>Bacteria</taxon>
        <taxon>Pseudomonadati</taxon>
        <taxon>Bacteroidota</taxon>
        <taxon>Bacteroidia</taxon>
        <taxon>Bacteroidales</taxon>
        <taxon>Rikenellaceae</taxon>
        <taxon>Rikenellaceae incertae sedis</taxon>
        <taxon>Candidatus Coprenecus</taxon>
    </lineage>
</organism>
<comment type="caution">
    <text evidence="2">The sequence shown here is derived from an EMBL/GenBank/DDBJ whole genome shotgun (WGS) entry which is preliminary data.</text>
</comment>
<feature type="domain" description="THIF-type NAD/FAD binding fold" evidence="1">
    <location>
        <begin position="7"/>
        <end position="253"/>
    </location>
</feature>
<sequence>MGRYDYNRIFISDQEQETIRNCRVFIGGAASGSVIAECALRLGFEKMTLVDNSSVQMSDLNRHNFTMEDIGHNKAEAVGRRLLSINPDADIRVIDRTINQDNAEALLEGHSIAVNAIDISAESRAETNLAFDNVCENMNITVIHPYNIGFASLVVVVKPGKPRLAILKENGDAAEERFERAVIEYIDRYFDHKANPKIWLDQLLWATVDTKEERLPEMSIAAYIAGGVCTNLLYKLACGKFVKFFPNFYFYSAKDDMN</sequence>
<dbReference type="InterPro" id="IPR000594">
    <property type="entry name" value="ThiF_NAD_FAD-bd"/>
</dbReference>
<dbReference type="AlphaFoldDB" id="A0A9D1J6Q1"/>
<dbReference type="GO" id="GO:0061504">
    <property type="term" value="P:cyclic threonylcarbamoyladenosine biosynthetic process"/>
    <property type="evidence" value="ECO:0007669"/>
    <property type="project" value="TreeGrafter"/>
</dbReference>
<dbReference type="InterPro" id="IPR045886">
    <property type="entry name" value="ThiF/MoeB/HesA"/>
</dbReference>
<dbReference type="EMBL" id="DVHI01000062">
    <property type="protein sequence ID" value="HIR62872.1"/>
    <property type="molecule type" value="Genomic_DNA"/>
</dbReference>
<evidence type="ECO:0000259" key="1">
    <source>
        <dbReference type="Pfam" id="PF00899"/>
    </source>
</evidence>
<evidence type="ECO:0000313" key="3">
    <source>
        <dbReference type="Proteomes" id="UP000886744"/>
    </source>
</evidence>
<dbReference type="GO" id="GO:0061503">
    <property type="term" value="F:tRNA threonylcarbamoyladenosine dehydratase"/>
    <property type="evidence" value="ECO:0007669"/>
    <property type="project" value="TreeGrafter"/>
</dbReference>
<dbReference type="SUPFAM" id="SSF69572">
    <property type="entry name" value="Activating enzymes of the ubiquitin-like proteins"/>
    <property type="match status" value="1"/>
</dbReference>